<name>A0AAF3EWY7_9BILA</name>
<accession>A0AAF3EWY7</accession>
<proteinExistence type="predicted"/>
<dbReference type="WBParaSite" id="MBELARI_LOCUS18723">
    <property type="protein sequence ID" value="MBELARI_LOCUS18723"/>
    <property type="gene ID" value="MBELARI_LOCUS18723"/>
</dbReference>
<sequence length="98" mass="10838">MLTVFALLQFIVTVTTFVVLGLVICSDKENGKAPSSKQQQPLKRFRPQQPPPDIPVTGCGTNEDHTLRYVASLKEEHSDKIQHKAKAMPGTLKSIEHA</sequence>
<evidence type="ECO:0000313" key="3">
    <source>
        <dbReference type="Proteomes" id="UP000887575"/>
    </source>
</evidence>
<evidence type="ECO:0000256" key="1">
    <source>
        <dbReference type="SAM" id="MobiDB-lite"/>
    </source>
</evidence>
<feature type="signal peptide" evidence="2">
    <location>
        <begin position="1"/>
        <end position="16"/>
    </location>
</feature>
<keyword evidence="2" id="KW-0732">Signal</keyword>
<feature type="region of interest" description="Disordered" evidence="1">
    <location>
        <begin position="79"/>
        <end position="98"/>
    </location>
</feature>
<protein>
    <recommendedName>
        <fullName evidence="5">Secreted protein</fullName>
    </recommendedName>
</protein>
<evidence type="ECO:0008006" key="5">
    <source>
        <dbReference type="Google" id="ProtNLM"/>
    </source>
</evidence>
<feature type="region of interest" description="Disordered" evidence="1">
    <location>
        <begin position="28"/>
        <end position="60"/>
    </location>
</feature>
<organism evidence="3 4">
    <name type="scientific">Mesorhabditis belari</name>
    <dbReference type="NCBI Taxonomy" id="2138241"/>
    <lineage>
        <taxon>Eukaryota</taxon>
        <taxon>Metazoa</taxon>
        <taxon>Ecdysozoa</taxon>
        <taxon>Nematoda</taxon>
        <taxon>Chromadorea</taxon>
        <taxon>Rhabditida</taxon>
        <taxon>Rhabditina</taxon>
        <taxon>Rhabditomorpha</taxon>
        <taxon>Rhabditoidea</taxon>
        <taxon>Rhabditidae</taxon>
        <taxon>Mesorhabditinae</taxon>
        <taxon>Mesorhabditis</taxon>
    </lineage>
</organism>
<dbReference type="Proteomes" id="UP000887575">
    <property type="component" value="Unassembled WGS sequence"/>
</dbReference>
<evidence type="ECO:0000256" key="2">
    <source>
        <dbReference type="SAM" id="SignalP"/>
    </source>
</evidence>
<dbReference type="AlphaFoldDB" id="A0AAF3EWY7"/>
<reference evidence="4" key="1">
    <citation type="submission" date="2024-02" db="UniProtKB">
        <authorList>
            <consortium name="WormBaseParasite"/>
        </authorList>
    </citation>
    <scope>IDENTIFICATION</scope>
</reference>
<feature type="chain" id="PRO_5042021311" description="Secreted protein" evidence="2">
    <location>
        <begin position="17"/>
        <end position="98"/>
    </location>
</feature>
<keyword evidence="3" id="KW-1185">Reference proteome</keyword>
<evidence type="ECO:0000313" key="4">
    <source>
        <dbReference type="WBParaSite" id="MBELARI_LOCUS18723"/>
    </source>
</evidence>